<protein>
    <submittedName>
        <fullName evidence="1">Uncharacterized protein</fullName>
    </submittedName>
</protein>
<sequence length="128" mass="12600">MYPFTKPGGGGTTRNQVRQIARAEIAQVVPSQARLVVNGIGANAVSVSSPTVVPVFGKFPATAGADVLVEPGNGAMSVTATSYTAGAAGELDQLDVTVDASGATAGDAAAIVVNVAGVTVGYKVVNVV</sequence>
<organism evidence="1">
    <name type="scientific">Oceanithermus profundus</name>
    <dbReference type="NCBI Taxonomy" id="187137"/>
    <lineage>
        <taxon>Bacteria</taxon>
        <taxon>Thermotogati</taxon>
        <taxon>Deinococcota</taxon>
        <taxon>Deinococci</taxon>
        <taxon>Thermales</taxon>
        <taxon>Thermaceae</taxon>
        <taxon>Oceanithermus</taxon>
    </lineage>
</organism>
<reference evidence="1" key="1">
    <citation type="journal article" date="2020" name="mSystems">
        <title>Genome- and Community-Level Interaction Insights into Carbon Utilization and Element Cycling Functions of Hydrothermarchaeota in Hydrothermal Sediment.</title>
        <authorList>
            <person name="Zhou Z."/>
            <person name="Liu Y."/>
            <person name="Xu W."/>
            <person name="Pan J."/>
            <person name="Luo Z.H."/>
            <person name="Li M."/>
        </authorList>
    </citation>
    <scope>NUCLEOTIDE SEQUENCE [LARGE SCALE GENOMIC DNA]</scope>
    <source>
        <strain evidence="1">HyVt-523</strain>
    </source>
</reference>
<comment type="caution">
    <text evidence="1">The sequence shown here is derived from an EMBL/GenBank/DDBJ whole genome shotgun (WGS) entry which is preliminary data.</text>
</comment>
<evidence type="ECO:0000313" key="1">
    <source>
        <dbReference type="EMBL" id="HHO58535.1"/>
    </source>
</evidence>
<dbReference type="EMBL" id="DRNZ01000309">
    <property type="protein sequence ID" value="HHO58535.1"/>
    <property type="molecule type" value="Genomic_DNA"/>
</dbReference>
<proteinExistence type="predicted"/>
<name>A0A7C5WTG1_9DEIN</name>
<dbReference type="Proteomes" id="UP000886105">
    <property type="component" value="Unassembled WGS sequence"/>
</dbReference>
<dbReference type="AlphaFoldDB" id="A0A7C5WTG1"/>
<gene>
    <name evidence="1" type="ORF">ENJ85_05105</name>
</gene>
<accession>A0A7C5WTG1</accession>